<keyword evidence="1" id="KW-0812">Transmembrane</keyword>
<proteinExistence type="predicted"/>
<keyword evidence="1" id="KW-1133">Transmembrane helix</keyword>
<dbReference type="Proteomes" id="UP000502260">
    <property type="component" value="Chromosome"/>
</dbReference>
<name>A0A6F8VDY7_9PROT</name>
<dbReference type="EMBL" id="AP022853">
    <property type="protein sequence ID" value="BCB26949.1"/>
    <property type="molecule type" value="Genomic_DNA"/>
</dbReference>
<keyword evidence="3" id="KW-1185">Reference proteome</keyword>
<sequence>MAWVMGLFRQGLGLTLAWFALVELIFPIFLRLGAAMIGMNGKGIIQTTDGFGGGKNGD</sequence>
<evidence type="ECO:0000313" key="2">
    <source>
        <dbReference type="EMBL" id="BCB26949.1"/>
    </source>
</evidence>
<gene>
    <name evidence="2" type="ORF">SKTS_18350</name>
</gene>
<reference evidence="3" key="1">
    <citation type="submission" date="2020-03" db="EMBL/GenBank/DDBJ databases">
        <title>Complete genome sequence of sulfur-oxidizing bacterium skT11.</title>
        <authorList>
            <person name="Kanda M."/>
            <person name="Kojima H."/>
            <person name="Fukui M."/>
        </authorList>
    </citation>
    <scope>NUCLEOTIDE SEQUENCE [LARGE SCALE GENOMIC DNA]</scope>
    <source>
        <strain evidence="3">skT11</strain>
    </source>
</reference>
<protein>
    <submittedName>
        <fullName evidence="2">Uncharacterized protein</fullName>
    </submittedName>
</protein>
<accession>A0A6F8VDY7</accession>
<dbReference type="KEGG" id="slac:SKTS_18350"/>
<feature type="transmembrane region" description="Helical" evidence="1">
    <location>
        <begin position="12"/>
        <end position="32"/>
    </location>
</feature>
<keyword evidence="1" id="KW-0472">Membrane</keyword>
<evidence type="ECO:0000256" key="1">
    <source>
        <dbReference type="SAM" id="Phobius"/>
    </source>
</evidence>
<evidence type="ECO:0000313" key="3">
    <source>
        <dbReference type="Proteomes" id="UP000502260"/>
    </source>
</evidence>
<organism evidence="2 3">
    <name type="scientific">Sulfurimicrobium lacus</name>
    <dbReference type="NCBI Taxonomy" id="2715678"/>
    <lineage>
        <taxon>Bacteria</taxon>
        <taxon>Pseudomonadati</taxon>
        <taxon>Pseudomonadota</taxon>
        <taxon>Betaproteobacteria</taxon>
        <taxon>Nitrosomonadales</taxon>
        <taxon>Sulfuricellaceae</taxon>
        <taxon>Sulfurimicrobium</taxon>
    </lineage>
</organism>
<dbReference type="AlphaFoldDB" id="A0A6F8VDY7"/>